<gene>
    <name evidence="1" type="ORF">Athai_51740</name>
</gene>
<evidence type="ECO:0000313" key="1">
    <source>
        <dbReference type="EMBL" id="BCJ37671.1"/>
    </source>
</evidence>
<proteinExistence type="predicted"/>
<reference evidence="1 2" key="1">
    <citation type="submission" date="2020-08" db="EMBL/GenBank/DDBJ databases">
        <title>Whole genome shotgun sequence of Actinocatenispora thailandica NBRC 105041.</title>
        <authorList>
            <person name="Komaki H."/>
            <person name="Tamura T."/>
        </authorList>
    </citation>
    <scope>NUCLEOTIDE SEQUENCE [LARGE SCALE GENOMIC DNA]</scope>
    <source>
        <strain evidence="1 2">NBRC 105041</strain>
    </source>
</reference>
<dbReference type="AlphaFoldDB" id="A0A7R7HZM8"/>
<accession>A0A7R7HZM8</accession>
<keyword evidence="2" id="KW-1185">Reference proteome</keyword>
<evidence type="ECO:0000313" key="2">
    <source>
        <dbReference type="Proteomes" id="UP000611640"/>
    </source>
</evidence>
<dbReference type="KEGG" id="atl:Athai_51740"/>
<dbReference type="Gene3D" id="3.40.50.300">
    <property type="entry name" value="P-loop containing nucleotide triphosphate hydrolases"/>
    <property type="match status" value="1"/>
</dbReference>
<name>A0A7R7HZM8_9ACTN</name>
<dbReference type="InterPro" id="IPR027417">
    <property type="entry name" value="P-loop_NTPase"/>
</dbReference>
<dbReference type="SUPFAM" id="SSF52540">
    <property type="entry name" value="P-loop containing nucleoside triphosphate hydrolases"/>
    <property type="match status" value="1"/>
</dbReference>
<sequence>MHADGGIARVVLLAGPSGSGKSYVARRCGVPVLPLDDFYLNGDDPRLPRVGDGPATGPNPAPVDWESPASWDATAAVAAIELLARTGSVEVPHYDISVDRCTGYERLELRGARVFVAEGIFAAEIAAACRDRGVLAGAYALRRPRGVTFCRRLARDLREHRKPPAVLLRRGVRLYHDESRVLTRQAALGCRPASAATVRRTIIAAAGTSTARQTALS</sequence>
<dbReference type="Proteomes" id="UP000611640">
    <property type="component" value="Chromosome"/>
</dbReference>
<evidence type="ECO:0008006" key="3">
    <source>
        <dbReference type="Google" id="ProtNLM"/>
    </source>
</evidence>
<organism evidence="1 2">
    <name type="scientific">Actinocatenispora thailandica</name>
    <dbReference type="NCBI Taxonomy" id="227318"/>
    <lineage>
        <taxon>Bacteria</taxon>
        <taxon>Bacillati</taxon>
        <taxon>Actinomycetota</taxon>
        <taxon>Actinomycetes</taxon>
        <taxon>Micromonosporales</taxon>
        <taxon>Micromonosporaceae</taxon>
        <taxon>Actinocatenispora</taxon>
    </lineage>
</organism>
<protein>
    <recommendedName>
        <fullName evidence="3">ATP-binding protein</fullName>
    </recommendedName>
</protein>
<dbReference type="EMBL" id="AP023355">
    <property type="protein sequence ID" value="BCJ37671.1"/>
    <property type="molecule type" value="Genomic_DNA"/>
</dbReference>
<dbReference type="RefSeq" id="WP_203963844.1">
    <property type="nucleotide sequence ID" value="NZ_AP023355.1"/>
</dbReference>